<dbReference type="InterPro" id="IPR020631">
    <property type="entry name" value="THF_DH/CycHdrlase_NAD-bd_dom"/>
</dbReference>
<dbReference type="InParanoid" id="A0A7N5P7J6"/>
<feature type="domain" description="Tetrahydrofolate dehydrogenase/cyclohydrolase NAD(P)-binding" evidence="2">
    <location>
        <begin position="98"/>
        <end position="176"/>
    </location>
</feature>
<protein>
    <recommendedName>
        <fullName evidence="2">Tetrahydrofolate dehydrogenase/cyclohydrolase NAD(P)-binding domain-containing protein</fullName>
    </recommendedName>
</protein>
<dbReference type="Pfam" id="PF02882">
    <property type="entry name" value="THF_DHG_CYH_C"/>
    <property type="match status" value="1"/>
</dbReference>
<dbReference type="GO" id="GO:0005739">
    <property type="term" value="C:mitochondrion"/>
    <property type="evidence" value="ECO:0007669"/>
    <property type="project" value="TreeGrafter"/>
</dbReference>
<dbReference type="Ensembl" id="ENSAMET00000039727.1">
    <property type="protein sequence ID" value="ENSAMEP00000039060.1"/>
    <property type="gene ID" value="ENSAMEG00000029636.1"/>
</dbReference>
<evidence type="ECO:0000313" key="4">
    <source>
        <dbReference type="Proteomes" id="UP000008912"/>
    </source>
</evidence>
<evidence type="ECO:0000256" key="1">
    <source>
        <dbReference type="SAM" id="MobiDB-lite"/>
    </source>
</evidence>
<reference evidence="3" key="2">
    <citation type="submission" date="2025-08" db="UniProtKB">
        <authorList>
            <consortium name="Ensembl"/>
        </authorList>
    </citation>
    <scope>IDENTIFICATION</scope>
</reference>
<proteinExistence type="predicted"/>
<dbReference type="PANTHER" id="PTHR48099:SF15">
    <property type="entry name" value="BIFUNCTIONAL METHYLENETETRAHYDROFOLATE DEHYDROGENASE_CYCLOHYDROLASE, MITOCHONDRIAL"/>
    <property type="match status" value="1"/>
</dbReference>
<sequence>MAAASPHVHIGHPAAPRACEDQPPPPWPLLPLGSSKWSSVISGRKHAQRIKQEVWQEGRMGGIGPHAAKGVVSVVLVGEKAASHSSILNKTRAAAGVGITIIISHPYTLYTPKHTVLADTVVSAAGSPNLITADKIKEGGAAVTNMGINRLQDPITVNPKSPGDVDFEGVRKKTTAMLMENTIIVAKKVLRLEKQEVLKPEELGVAIN</sequence>
<reference evidence="3" key="3">
    <citation type="submission" date="2025-09" db="UniProtKB">
        <authorList>
            <consortium name="Ensembl"/>
        </authorList>
    </citation>
    <scope>IDENTIFICATION</scope>
</reference>
<reference evidence="3 4" key="1">
    <citation type="journal article" date="2010" name="Nature">
        <title>The sequence and de novo assembly of the giant panda genome.</title>
        <authorList>
            <person name="Li R."/>
            <person name="Fan W."/>
            <person name="Tian G."/>
            <person name="Zhu H."/>
            <person name="He L."/>
            <person name="Cai J."/>
            <person name="Huang Q."/>
            <person name="Cai Q."/>
            <person name="Li B."/>
            <person name="Bai Y."/>
            <person name="Zhang Z."/>
            <person name="Zhang Y."/>
            <person name="Wang W."/>
            <person name="Li J."/>
            <person name="Wei F."/>
            <person name="Li H."/>
            <person name="Jian M."/>
            <person name="Li J."/>
            <person name="Zhang Z."/>
            <person name="Nielsen R."/>
            <person name="Li D."/>
            <person name="Gu W."/>
            <person name="Yang Z."/>
            <person name="Xuan Z."/>
            <person name="Ryder O.A."/>
            <person name="Leung F.C."/>
            <person name="Zhou Y."/>
            <person name="Cao J."/>
            <person name="Sun X."/>
            <person name="Fu Y."/>
            <person name="Fang X."/>
            <person name="Guo X."/>
            <person name="Wang B."/>
            <person name="Hou R."/>
            <person name="Shen F."/>
            <person name="Mu B."/>
            <person name="Ni P."/>
            <person name="Lin R."/>
            <person name="Qian W."/>
            <person name="Wang G."/>
            <person name="Yu C."/>
            <person name="Nie W."/>
            <person name="Wang J."/>
            <person name="Wu Z."/>
            <person name="Liang H."/>
            <person name="Min J."/>
            <person name="Wu Q."/>
            <person name="Cheng S."/>
            <person name="Ruan J."/>
            <person name="Wang M."/>
            <person name="Shi Z."/>
            <person name="Wen M."/>
            <person name="Liu B."/>
            <person name="Ren X."/>
            <person name="Zheng H."/>
            <person name="Dong D."/>
            <person name="Cook K."/>
            <person name="Shan G."/>
            <person name="Zhang H."/>
            <person name="Kosiol C."/>
            <person name="Xie X."/>
            <person name="Lu Z."/>
            <person name="Zheng H."/>
            <person name="Li Y."/>
            <person name="Steiner C.C."/>
            <person name="Lam T.T."/>
            <person name="Lin S."/>
            <person name="Zhang Q."/>
            <person name="Li G."/>
            <person name="Tian J."/>
            <person name="Gong T."/>
            <person name="Liu H."/>
            <person name="Zhang D."/>
            <person name="Fang L."/>
            <person name="Ye C."/>
            <person name="Zhang J."/>
            <person name="Hu W."/>
            <person name="Xu A."/>
            <person name="Ren Y."/>
            <person name="Zhang G."/>
            <person name="Bruford M.W."/>
            <person name="Li Q."/>
            <person name="Ma L."/>
            <person name="Guo Y."/>
            <person name="An N."/>
            <person name="Hu Y."/>
            <person name="Zheng Y."/>
            <person name="Shi Y."/>
            <person name="Li Z."/>
            <person name="Liu Q."/>
            <person name="Chen Y."/>
            <person name="Zhao J."/>
            <person name="Qu N."/>
            <person name="Zhao S."/>
            <person name="Tian F."/>
            <person name="Wang X."/>
            <person name="Wang H."/>
            <person name="Xu L."/>
            <person name="Liu X."/>
            <person name="Vinar T."/>
            <person name="Wang Y."/>
            <person name="Lam T.W."/>
            <person name="Yiu S.M."/>
            <person name="Liu S."/>
            <person name="Zhang H."/>
            <person name="Li D."/>
            <person name="Huang Y."/>
            <person name="Wang X."/>
            <person name="Yang G."/>
            <person name="Jiang Z."/>
            <person name="Wang J."/>
            <person name="Qin N."/>
            <person name="Li L."/>
            <person name="Li J."/>
            <person name="Bolund L."/>
            <person name="Kristiansen K."/>
            <person name="Wong G.K."/>
            <person name="Olson M."/>
            <person name="Zhang X."/>
            <person name="Li S."/>
            <person name="Yang H."/>
            <person name="Wang J."/>
            <person name="Wang J."/>
        </authorList>
    </citation>
    <scope>NUCLEOTIDE SEQUENCE [LARGE SCALE GENOMIC DNA]</scope>
</reference>
<dbReference type="AlphaFoldDB" id="A0A7N5P7J6"/>
<name>A0A7N5P7J6_AILME</name>
<organism evidence="3 4">
    <name type="scientific">Ailuropoda melanoleuca</name>
    <name type="common">Giant panda</name>
    <dbReference type="NCBI Taxonomy" id="9646"/>
    <lineage>
        <taxon>Eukaryota</taxon>
        <taxon>Metazoa</taxon>
        <taxon>Chordata</taxon>
        <taxon>Craniata</taxon>
        <taxon>Vertebrata</taxon>
        <taxon>Euteleostomi</taxon>
        <taxon>Mammalia</taxon>
        <taxon>Eutheria</taxon>
        <taxon>Laurasiatheria</taxon>
        <taxon>Carnivora</taxon>
        <taxon>Caniformia</taxon>
        <taxon>Ursidae</taxon>
        <taxon>Ailuropoda</taxon>
    </lineage>
</organism>
<evidence type="ECO:0000259" key="2">
    <source>
        <dbReference type="Pfam" id="PF02882"/>
    </source>
</evidence>
<dbReference type="GO" id="GO:0004488">
    <property type="term" value="F:methylenetetrahydrofolate dehydrogenase (NADP+) activity"/>
    <property type="evidence" value="ECO:0007669"/>
    <property type="project" value="InterPro"/>
</dbReference>
<dbReference type="InterPro" id="IPR036291">
    <property type="entry name" value="NAD(P)-bd_dom_sf"/>
</dbReference>
<dbReference type="GO" id="GO:0004477">
    <property type="term" value="F:methenyltetrahydrofolate cyclohydrolase activity"/>
    <property type="evidence" value="ECO:0007669"/>
    <property type="project" value="TreeGrafter"/>
</dbReference>
<dbReference type="PANTHER" id="PTHR48099">
    <property type="entry name" value="C-1-TETRAHYDROFOLATE SYNTHASE, CYTOPLASMIC-RELATED"/>
    <property type="match status" value="1"/>
</dbReference>
<keyword evidence="4" id="KW-1185">Reference proteome</keyword>
<dbReference type="GO" id="GO:0004487">
    <property type="term" value="F:methylenetetrahydrofolate dehydrogenase (NAD+) activity"/>
    <property type="evidence" value="ECO:0007669"/>
    <property type="project" value="TreeGrafter"/>
</dbReference>
<dbReference type="SUPFAM" id="SSF51735">
    <property type="entry name" value="NAD(P)-binding Rossmann-fold domains"/>
    <property type="match status" value="1"/>
</dbReference>
<dbReference type="Proteomes" id="UP000008912">
    <property type="component" value="Unassembled WGS sequence"/>
</dbReference>
<feature type="region of interest" description="Disordered" evidence="1">
    <location>
        <begin position="1"/>
        <end position="28"/>
    </location>
</feature>
<dbReference type="Gene3D" id="3.40.50.720">
    <property type="entry name" value="NAD(P)-binding Rossmann-like Domain"/>
    <property type="match status" value="1"/>
</dbReference>
<dbReference type="GeneTree" id="ENSGT00940000154863"/>
<dbReference type="GO" id="GO:0035999">
    <property type="term" value="P:tetrahydrofolate interconversion"/>
    <property type="evidence" value="ECO:0007669"/>
    <property type="project" value="TreeGrafter"/>
</dbReference>
<accession>A0A7N5P7J6</accession>
<evidence type="ECO:0000313" key="3">
    <source>
        <dbReference type="Ensembl" id="ENSAMEP00000039060.1"/>
    </source>
</evidence>